<evidence type="ECO:0000313" key="2">
    <source>
        <dbReference type="EMBL" id="MEU0712536.1"/>
    </source>
</evidence>
<protein>
    <recommendedName>
        <fullName evidence="1">NACHT N-terminal Helical domain-containing protein</fullName>
    </recommendedName>
</protein>
<dbReference type="InterPro" id="IPR027417">
    <property type="entry name" value="P-loop_NTPase"/>
</dbReference>
<dbReference type="RefSeq" id="WP_359807266.1">
    <property type="nucleotide sequence ID" value="NZ_JBEXZQ010000067.1"/>
</dbReference>
<dbReference type="Proteomes" id="UP001550378">
    <property type="component" value="Unassembled WGS sequence"/>
</dbReference>
<evidence type="ECO:0000259" key="1">
    <source>
        <dbReference type="Pfam" id="PF22738"/>
    </source>
</evidence>
<gene>
    <name evidence="2" type="ORF">ABZ508_34825</name>
</gene>
<reference evidence="2 3" key="1">
    <citation type="submission" date="2024-06" db="EMBL/GenBank/DDBJ databases">
        <title>The Natural Products Discovery Center: Release of the First 8490 Sequenced Strains for Exploring Actinobacteria Biosynthetic Diversity.</title>
        <authorList>
            <person name="Kalkreuter E."/>
            <person name="Kautsar S.A."/>
            <person name="Yang D."/>
            <person name="Bader C.D."/>
            <person name="Teijaro C.N."/>
            <person name="Fluegel L."/>
            <person name="Davis C.M."/>
            <person name="Simpson J.R."/>
            <person name="Lauterbach L."/>
            <person name="Steele A.D."/>
            <person name="Gui C."/>
            <person name="Meng S."/>
            <person name="Li G."/>
            <person name="Viehrig K."/>
            <person name="Ye F."/>
            <person name="Su P."/>
            <person name="Kiefer A.F."/>
            <person name="Nichols A."/>
            <person name="Cepeda A.J."/>
            <person name="Yan W."/>
            <person name="Fan B."/>
            <person name="Jiang Y."/>
            <person name="Adhikari A."/>
            <person name="Zheng C.-J."/>
            <person name="Schuster L."/>
            <person name="Cowan T.M."/>
            <person name="Smanski M.J."/>
            <person name="Chevrette M.G."/>
            <person name="De Carvalho L.P.S."/>
            <person name="Shen B."/>
        </authorList>
    </citation>
    <scope>NUCLEOTIDE SEQUENCE [LARGE SCALE GENOMIC DNA]</scope>
    <source>
        <strain evidence="2 3">NPDC006337</strain>
    </source>
</reference>
<comment type="caution">
    <text evidence="2">The sequence shown here is derived from an EMBL/GenBank/DDBJ whole genome shotgun (WGS) entry which is preliminary data.</text>
</comment>
<dbReference type="Gene3D" id="3.40.50.300">
    <property type="entry name" value="P-loop containing nucleotide triphosphate hydrolases"/>
    <property type="match status" value="1"/>
</dbReference>
<dbReference type="SUPFAM" id="SSF52540">
    <property type="entry name" value="P-loop containing nucleoside triphosphate hydrolases"/>
    <property type="match status" value="1"/>
</dbReference>
<name>A0ABV2WGQ5_9ACTN</name>
<evidence type="ECO:0000313" key="3">
    <source>
        <dbReference type="Proteomes" id="UP001550378"/>
    </source>
</evidence>
<dbReference type="Pfam" id="PF22738">
    <property type="entry name" value="NNH7"/>
    <property type="match status" value="1"/>
</dbReference>
<accession>A0ABV2WGQ5</accession>
<sequence length="994" mass="108160">MGVRRLLSFSDALTLLGGDPPAVAALDRALGGALNVATGGVGDGLVRIADARGSVLALGRGAVRGVGRRLGLADGRAERTELLHAAHTVIVVLAWFQALEERDPPVRLEDLELTRGEQLALAGAPGAAERGAAFARALAAVDAPSPAPHRPLEAVTEQLGGWYEGLSARFLDFAEGLRAWSARPPAVRDAARHVIRAELPREAVRQYESLYARLAQEAPEFGFWTTQLEHRTTRDEVRRSLGGVTELLAGLARTARPPADVAAALARASEAVLTRPVLDASSGPEGVRVPALREMYLDPDFRVREVTGPGGPATEAWWADAPVRRDLTSYLAGALTSPGAAVAPLLVLGQPGAGKSVLTRVLAARLPSAGFLPVRVPLRDVRAEDDLQDQIEQAVRTATGERPSWPELVRSAGGTVPVLLLDGFDELLQTTGVHHSDFLTRVARFQQREADQGRPVRALVTSRTAVADRARYPDGLVALRLEPFRPEQVRRWLALWNEANAGCFAARGLRPLTWEAVERHGALAAQPLLLTMLALYDAADNALRRAGDGPFDEAELYEELLTSFARREIGKAGPSPAAVPDEESGARAERELQRLSLVAFAVHNRRRQWVSAAELDEDLTALLGRAATEDSGFRTPLGAGEVALGRFFFVQRAQSVRDGRVLATYEFLHATFGEYLVVRLALHVLTSLLTHRPSLSDARGSVDDDLAYTLLSYAPLSSRQMLRFAGAMVRRIPAAERDRLARLLIEVLEQHGQRTRETHRAYRPTRFPASPRLRTSARHGIYGANLVLVILLLRERVTASELFASWSDHASAWHRHVLLWRSAFDEEQWTDFALSLSVRRTRSERGRELELTLRSGAPGPPEPMDMNWLYRYPPGNDGPGWSRTYWDELRHKADVSCGTNDGVVRHAMDPVYTWLGPAVTTFVTTPGGRATSLAHDVLELLLGAEDLPPGERDAVRARVLRGLDGIAPGVRDRVLRLLAAQGGPHAGTGPEGGG</sequence>
<dbReference type="InterPro" id="IPR054567">
    <property type="entry name" value="NNH7"/>
</dbReference>
<organism evidence="2 3">
    <name type="scientific">Streptomyces lavendulocolor</name>
    <dbReference type="NCBI Taxonomy" id="67316"/>
    <lineage>
        <taxon>Bacteria</taxon>
        <taxon>Bacillati</taxon>
        <taxon>Actinomycetota</taxon>
        <taxon>Actinomycetes</taxon>
        <taxon>Kitasatosporales</taxon>
        <taxon>Streptomycetaceae</taxon>
        <taxon>Streptomyces</taxon>
    </lineage>
</organism>
<dbReference type="EMBL" id="JBEXZR010000064">
    <property type="protein sequence ID" value="MEU0712536.1"/>
    <property type="molecule type" value="Genomic_DNA"/>
</dbReference>
<feature type="domain" description="NACHT N-terminal Helical" evidence="1">
    <location>
        <begin position="5"/>
        <end position="229"/>
    </location>
</feature>
<keyword evidence="3" id="KW-1185">Reference proteome</keyword>
<proteinExistence type="predicted"/>